<keyword evidence="1" id="KW-0472">Membrane</keyword>
<dbReference type="SUPFAM" id="SSF53850">
    <property type="entry name" value="Periplasmic binding protein-like II"/>
    <property type="match status" value="1"/>
</dbReference>
<dbReference type="Proteomes" id="UP000593765">
    <property type="component" value="Chromosome"/>
</dbReference>
<proteinExistence type="predicted"/>
<dbReference type="PANTHER" id="PTHR35841:SF1">
    <property type="entry name" value="PHOSPHONATES-BINDING PERIPLASMIC PROTEIN"/>
    <property type="match status" value="1"/>
</dbReference>
<dbReference type="Pfam" id="PF12974">
    <property type="entry name" value="Phosphonate-bd"/>
    <property type="match status" value="1"/>
</dbReference>
<dbReference type="Gene3D" id="3.40.190.10">
    <property type="entry name" value="Periplasmic binding protein-like II"/>
    <property type="match status" value="2"/>
</dbReference>
<keyword evidence="1" id="KW-0812">Transmembrane</keyword>
<evidence type="ECO:0000313" key="3">
    <source>
        <dbReference type="Proteomes" id="UP000593765"/>
    </source>
</evidence>
<sequence length="363" mass="39065">MKWPTSFHLPLTRVARAKLAAAVMLLVVPALGLYGGYFLEKEGLAPTLLGRQRGDTAGSKLMGPPVRNQLDPAYADADGDLVADAPLDERLLRSPTKLIMVVPLLSPMEDFSQRWTPLVDHLSKAAGKPVSLEVAAADENGRLLSLRKGDVHLAVVGAGAVPLAVNAAGFVPVGMFPADDGSGFTRMVLVVPSSSAVMSPSELRGAEMLFVDPSSNTGFKAAAVALRDDFGLRPGRDFTWSFSGSPQASIAAIKERRAPAAAIAESALSEELAARRVDESDYRVIYRSERYPSAAIGIAHDLNPLLAEKLRRALLSFNWSRTSLEAILGANHTRFVPVNYRADWWMVRRIDDATGTSHTLGVR</sequence>
<evidence type="ECO:0000313" key="2">
    <source>
        <dbReference type="EMBL" id="QOV91843.1"/>
    </source>
</evidence>
<dbReference type="EMBL" id="CP063458">
    <property type="protein sequence ID" value="QOV91843.1"/>
    <property type="molecule type" value="Genomic_DNA"/>
</dbReference>
<organism evidence="2 3">
    <name type="scientific">Humisphaera borealis</name>
    <dbReference type="NCBI Taxonomy" id="2807512"/>
    <lineage>
        <taxon>Bacteria</taxon>
        <taxon>Pseudomonadati</taxon>
        <taxon>Planctomycetota</taxon>
        <taxon>Phycisphaerae</taxon>
        <taxon>Tepidisphaerales</taxon>
        <taxon>Tepidisphaeraceae</taxon>
        <taxon>Humisphaera</taxon>
    </lineage>
</organism>
<keyword evidence="3" id="KW-1185">Reference proteome</keyword>
<feature type="transmembrane region" description="Helical" evidence="1">
    <location>
        <begin position="20"/>
        <end position="39"/>
    </location>
</feature>
<protein>
    <submittedName>
        <fullName evidence="2">PhnD/SsuA/transferrin family substrate-binding protein</fullName>
    </submittedName>
</protein>
<evidence type="ECO:0000256" key="1">
    <source>
        <dbReference type="SAM" id="Phobius"/>
    </source>
</evidence>
<dbReference type="KEGG" id="hbs:IPV69_11010"/>
<dbReference type="AlphaFoldDB" id="A0A7M2X296"/>
<keyword evidence="1" id="KW-1133">Transmembrane helix</keyword>
<gene>
    <name evidence="2" type="ORF">IPV69_11010</name>
</gene>
<reference evidence="2 3" key="1">
    <citation type="submission" date="2020-10" db="EMBL/GenBank/DDBJ databases">
        <title>Wide distribution of Phycisphaera-like planctomycetes from WD2101 soil group in peatlands and genome analysis of the first cultivated representative.</title>
        <authorList>
            <person name="Dedysh S.N."/>
            <person name="Beletsky A.V."/>
            <person name="Ivanova A."/>
            <person name="Kulichevskaya I.S."/>
            <person name="Suzina N.E."/>
            <person name="Philippov D.A."/>
            <person name="Rakitin A.L."/>
            <person name="Mardanov A.V."/>
            <person name="Ravin N.V."/>
        </authorList>
    </citation>
    <scope>NUCLEOTIDE SEQUENCE [LARGE SCALE GENOMIC DNA]</scope>
    <source>
        <strain evidence="2 3">M1803</strain>
    </source>
</reference>
<name>A0A7M2X296_9BACT</name>
<dbReference type="PANTHER" id="PTHR35841">
    <property type="entry name" value="PHOSPHONATES-BINDING PERIPLASMIC PROTEIN"/>
    <property type="match status" value="1"/>
</dbReference>
<accession>A0A7M2X296</accession>
<dbReference type="RefSeq" id="WP_206295160.1">
    <property type="nucleotide sequence ID" value="NZ_CP063458.1"/>
</dbReference>